<sequence>MKNLIDRIGGVLRHPLTISLAFLALLLALHYFDTRWRFVPFLVAVTLAIAALLFLISRRPRFSLWAAGTMVLLIAAMSEVKFRLKGFSLHVFDFAFTGLDRSALSFLVGSYFHVLIAGVAVLGAALVFLIVAFCGDRRSARSFGMRAGLFFMAAAGVVALYPDMRDEPDYVHYISGYDASSFFVSVGDLEFPLGRIVLADRLENVEAKGSLRDDVSCGVATGKPDLFVVLSESQTNPAYFPQVAVPEWMSASFQSQDGQVHPLQVETFGGGTWVTNFSVMTGLSGADFGWQSPYVTEILEGRVKASLPSLLARCGYRTVAVMPMQASFVNEGPFLTSIGFQEIVDFDAMKPKSHFVRDSFYFDVVERIVRDHREKDRRPLFVAIQTLFPHGPYDMALVPKDVLPEKAFASDAEADEYLRRVALAKQDLQDFRRKRQETPGPNGSVVLDYGDHQAAATRDYLLAGAAKGNIFADLRSLAYKTYYSVYAYGRGIDMRPFAKPLDVGFLSASLIEAAGLPTSPTFEALARLRDACNGHYHTCPERALVDQHLRQRQDAGLLDLD</sequence>
<keyword evidence="3 6" id="KW-0812">Transmembrane</keyword>
<comment type="subcellular location">
    <subcellularLocation>
        <location evidence="1">Cell membrane</location>
        <topology evidence="1">Multi-pass membrane protein</topology>
    </subcellularLocation>
</comment>
<keyword evidence="9" id="KW-1185">Reference proteome</keyword>
<dbReference type="RefSeq" id="WP_176352061.1">
    <property type="nucleotide sequence ID" value="NZ_JABWDU010000001.1"/>
</dbReference>
<name>A0A7Y6Q3K0_9HYPH</name>
<proteinExistence type="predicted"/>
<keyword evidence="8" id="KW-0378">Hydrolase</keyword>
<dbReference type="GO" id="GO:0016787">
    <property type="term" value="F:hydrolase activity"/>
    <property type="evidence" value="ECO:0007669"/>
    <property type="project" value="UniProtKB-KW"/>
</dbReference>
<dbReference type="AlphaFoldDB" id="A0A7Y6Q3K0"/>
<dbReference type="GO" id="GO:0005886">
    <property type="term" value="C:plasma membrane"/>
    <property type="evidence" value="ECO:0007669"/>
    <property type="project" value="UniProtKB-SubCell"/>
</dbReference>
<dbReference type="Gene3D" id="3.40.720.10">
    <property type="entry name" value="Alkaline Phosphatase, subunit A"/>
    <property type="match status" value="1"/>
</dbReference>
<dbReference type="PANTHER" id="PTHR47371">
    <property type="entry name" value="LIPOTEICHOIC ACID SYNTHASE"/>
    <property type="match status" value="1"/>
</dbReference>
<dbReference type="GO" id="GO:0016740">
    <property type="term" value="F:transferase activity"/>
    <property type="evidence" value="ECO:0007669"/>
    <property type="project" value="UniProtKB-KW"/>
</dbReference>
<keyword evidence="5 6" id="KW-0472">Membrane</keyword>
<evidence type="ECO:0000259" key="7">
    <source>
        <dbReference type="Pfam" id="PF00884"/>
    </source>
</evidence>
<reference evidence="8 9" key="1">
    <citation type="submission" date="2020-06" db="EMBL/GenBank/DDBJ databases">
        <authorList>
            <person name="Grouzdev D.S."/>
        </authorList>
    </citation>
    <scope>NUCLEOTIDE SEQUENCE [LARGE SCALE GENOMIC DNA]</scope>
    <source>
        <strain evidence="8 9">HO-A22</strain>
    </source>
</reference>
<dbReference type="InterPro" id="IPR000917">
    <property type="entry name" value="Sulfatase_N"/>
</dbReference>
<evidence type="ECO:0000313" key="9">
    <source>
        <dbReference type="Proteomes" id="UP000520198"/>
    </source>
</evidence>
<dbReference type="SUPFAM" id="SSF53649">
    <property type="entry name" value="Alkaline phosphatase-like"/>
    <property type="match status" value="1"/>
</dbReference>
<dbReference type="Proteomes" id="UP000520198">
    <property type="component" value="Unassembled WGS sequence"/>
</dbReference>
<dbReference type="PANTHER" id="PTHR47371:SF3">
    <property type="entry name" value="PHOSPHOGLYCEROL TRANSFERASE I"/>
    <property type="match status" value="1"/>
</dbReference>
<keyword evidence="2" id="KW-1003">Cell membrane</keyword>
<keyword evidence="4 6" id="KW-1133">Transmembrane helix</keyword>
<feature type="transmembrane region" description="Helical" evidence="6">
    <location>
        <begin position="12"/>
        <end position="32"/>
    </location>
</feature>
<dbReference type="InterPro" id="IPR050448">
    <property type="entry name" value="OpgB/LTA_synthase_biosynth"/>
</dbReference>
<evidence type="ECO:0000256" key="3">
    <source>
        <dbReference type="ARBA" id="ARBA00022692"/>
    </source>
</evidence>
<feature type="transmembrane region" description="Helical" evidence="6">
    <location>
        <begin position="38"/>
        <end position="57"/>
    </location>
</feature>
<comment type="caution">
    <text evidence="8">The sequence shown here is derived from an EMBL/GenBank/DDBJ whole genome shotgun (WGS) entry which is preliminary data.</text>
</comment>
<feature type="domain" description="Sulfatase N-terminal" evidence="7">
    <location>
        <begin position="268"/>
        <end position="456"/>
    </location>
</feature>
<evidence type="ECO:0000256" key="1">
    <source>
        <dbReference type="ARBA" id="ARBA00004651"/>
    </source>
</evidence>
<dbReference type="Pfam" id="PF00884">
    <property type="entry name" value="Sulfatase"/>
    <property type="match status" value="1"/>
</dbReference>
<organism evidence="8 9">
    <name type="scientific">Ensifer oleiphilus</name>
    <dbReference type="NCBI Taxonomy" id="2742698"/>
    <lineage>
        <taxon>Bacteria</taxon>
        <taxon>Pseudomonadati</taxon>
        <taxon>Pseudomonadota</taxon>
        <taxon>Alphaproteobacteria</taxon>
        <taxon>Hyphomicrobiales</taxon>
        <taxon>Rhizobiaceae</taxon>
        <taxon>Sinorhizobium/Ensifer group</taxon>
        <taxon>Ensifer</taxon>
    </lineage>
</organism>
<dbReference type="InterPro" id="IPR017850">
    <property type="entry name" value="Alkaline_phosphatase_core_sf"/>
</dbReference>
<feature type="transmembrane region" description="Helical" evidence="6">
    <location>
        <begin position="143"/>
        <end position="161"/>
    </location>
</feature>
<gene>
    <name evidence="8" type="ORF">HT585_06210</name>
</gene>
<evidence type="ECO:0000256" key="4">
    <source>
        <dbReference type="ARBA" id="ARBA00022989"/>
    </source>
</evidence>
<feature type="transmembrane region" description="Helical" evidence="6">
    <location>
        <begin position="104"/>
        <end position="131"/>
    </location>
</feature>
<evidence type="ECO:0000313" key="8">
    <source>
        <dbReference type="EMBL" id="NVD38442.1"/>
    </source>
</evidence>
<protein>
    <submittedName>
        <fullName evidence="8">Sulfatase-like hydrolase/transferase</fullName>
    </submittedName>
</protein>
<evidence type="ECO:0000256" key="5">
    <source>
        <dbReference type="ARBA" id="ARBA00023136"/>
    </source>
</evidence>
<evidence type="ECO:0000256" key="6">
    <source>
        <dbReference type="SAM" id="Phobius"/>
    </source>
</evidence>
<dbReference type="EMBL" id="JABWDU010000001">
    <property type="protein sequence ID" value="NVD38442.1"/>
    <property type="molecule type" value="Genomic_DNA"/>
</dbReference>
<accession>A0A7Y6Q3K0</accession>
<keyword evidence="8" id="KW-0808">Transferase</keyword>
<evidence type="ECO:0000256" key="2">
    <source>
        <dbReference type="ARBA" id="ARBA00022475"/>
    </source>
</evidence>
<feature type="transmembrane region" description="Helical" evidence="6">
    <location>
        <begin position="64"/>
        <end position="84"/>
    </location>
</feature>